<dbReference type="InterPro" id="IPR033899">
    <property type="entry name" value="CXC_Chemokine_domain"/>
</dbReference>
<keyword evidence="3 8" id="KW-0202">Cytokine</keyword>
<comment type="similarity">
    <text evidence="2 8">Belongs to the intercrine alpha (chemokine CxC) family.</text>
</comment>
<dbReference type="PANTHER" id="PTHR12015">
    <property type="entry name" value="SMALL INDUCIBLE CYTOKINE A"/>
    <property type="match status" value="1"/>
</dbReference>
<dbReference type="Ensembl" id="ENSJJAT00000024466.1">
    <property type="protein sequence ID" value="ENSJJAP00000017938.1"/>
    <property type="gene ID" value="ENSJJAG00000019347.1"/>
</dbReference>
<dbReference type="PANTHER" id="PTHR12015:SF192">
    <property type="entry name" value="GROWTH-REGULATED ALPHA PROTEIN"/>
    <property type="match status" value="1"/>
</dbReference>
<dbReference type="PRINTS" id="PR00436">
    <property type="entry name" value="INTERLEUKIN8"/>
</dbReference>
<dbReference type="InterPro" id="IPR018048">
    <property type="entry name" value="Chemokine_CXC_CS"/>
</dbReference>
<dbReference type="InterPro" id="IPR001089">
    <property type="entry name" value="Chemokine_CXC"/>
</dbReference>
<dbReference type="InterPro" id="IPR001811">
    <property type="entry name" value="Chemokine_IL8-like_dom"/>
</dbReference>
<keyword evidence="8" id="KW-0732">Signal</keyword>
<keyword evidence="8" id="KW-0145">Chemotaxis</keyword>
<accession>A0A8C5P2D4</accession>
<dbReference type="GO" id="GO:0006955">
    <property type="term" value="P:immune response"/>
    <property type="evidence" value="ECO:0007669"/>
    <property type="project" value="InterPro"/>
</dbReference>
<evidence type="ECO:0000256" key="7">
    <source>
        <dbReference type="ARBA" id="ARBA00023198"/>
    </source>
</evidence>
<feature type="chain" id="PRO_5034821947" description="C-X-C motif chemokine" evidence="8">
    <location>
        <begin position="27"/>
        <end position="105"/>
    </location>
</feature>
<dbReference type="InterPro" id="IPR039809">
    <property type="entry name" value="Chemokine_b/g/d"/>
</dbReference>
<dbReference type="GeneTree" id="ENSGT00940000155233"/>
<evidence type="ECO:0000256" key="8">
    <source>
        <dbReference type="RuleBase" id="RU361149"/>
    </source>
</evidence>
<keyword evidence="4 8" id="KW-0964">Secreted</keyword>
<dbReference type="GO" id="GO:0008083">
    <property type="term" value="F:growth factor activity"/>
    <property type="evidence" value="ECO:0007669"/>
    <property type="project" value="UniProtKB-KW"/>
</dbReference>
<dbReference type="CDD" id="cd00273">
    <property type="entry name" value="Chemokine_CXC"/>
    <property type="match status" value="1"/>
</dbReference>
<dbReference type="GO" id="GO:0006954">
    <property type="term" value="P:inflammatory response"/>
    <property type="evidence" value="ECO:0007669"/>
    <property type="project" value="UniProtKB-KW"/>
</dbReference>
<keyword evidence="5" id="KW-0339">Growth factor</keyword>
<organism evidence="10 11">
    <name type="scientific">Jaculus jaculus</name>
    <name type="common">Lesser Egyptian jerboa</name>
    <dbReference type="NCBI Taxonomy" id="51337"/>
    <lineage>
        <taxon>Eukaryota</taxon>
        <taxon>Metazoa</taxon>
        <taxon>Chordata</taxon>
        <taxon>Craniata</taxon>
        <taxon>Vertebrata</taxon>
        <taxon>Euteleostomi</taxon>
        <taxon>Mammalia</taxon>
        <taxon>Eutheria</taxon>
        <taxon>Euarchontoglires</taxon>
        <taxon>Glires</taxon>
        <taxon>Rodentia</taxon>
        <taxon>Myomorpha</taxon>
        <taxon>Dipodoidea</taxon>
        <taxon>Dipodidae</taxon>
        <taxon>Dipodinae</taxon>
        <taxon>Jaculus</taxon>
    </lineage>
</organism>
<feature type="signal peptide" evidence="8">
    <location>
        <begin position="1"/>
        <end position="26"/>
    </location>
</feature>
<evidence type="ECO:0000313" key="11">
    <source>
        <dbReference type="Proteomes" id="UP000694385"/>
    </source>
</evidence>
<evidence type="ECO:0000256" key="4">
    <source>
        <dbReference type="ARBA" id="ARBA00022525"/>
    </source>
</evidence>
<keyword evidence="11" id="KW-1185">Reference proteome</keyword>
<comment type="subcellular location">
    <subcellularLocation>
        <location evidence="1 8">Secreted</location>
    </subcellularLocation>
</comment>
<evidence type="ECO:0000256" key="5">
    <source>
        <dbReference type="ARBA" id="ARBA00023030"/>
    </source>
</evidence>
<evidence type="ECO:0000256" key="1">
    <source>
        <dbReference type="ARBA" id="ARBA00004613"/>
    </source>
</evidence>
<dbReference type="PROSITE" id="PS00471">
    <property type="entry name" value="SMALL_CYTOKINES_CXC"/>
    <property type="match status" value="1"/>
</dbReference>
<dbReference type="SUPFAM" id="SSF54117">
    <property type="entry name" value="Interleukin 8-like chemokines"/>
    <property type="match status" value="1"/>
</dbReference>
<proteinExistence type="inferred from homology"/>
<dbReference type="AlphaFoldDB" id="A0A8C5P2D4"/>
<feature type="domain" description="Chemokine interleukin-8-like" evidence="9">
    <location>
        <begin position="38"/>
        <end position="98"/>
    </location>
</feature>
<dbReference type="SMART" id="SM00199">
    <property type="entry name" value="SCY"/>
    <property type="match status" value="1"/>
</dbReference>
<dbReference type="Gene3D" id="2.40.50.40">
    <property type="match status" value="1"/>
</dbReference>
<protein>
    <recommendedName>
        <fullName evidence="8">C-X-C motif chemokine</fullName>
    </recommendedName>
</protein>
<dbReference type="InterPro" id="IPR036048">
    <property type="entry name" value="Interleukin_8-like_sf"/>
</dbReference>
<dbReference type="GO" id="GO:0005615">
    <property type="term" value="C:extracellular space"/>
    <property type="evidence" value="ECO:0007669"/>
    <property type="project" value="UniProtKB-UniRule"/>
</dbReference>
<name>A0A8C5P2D4_JACJA</name>
<dbReference type="Pfam" id="PF00048">
    <property type="entry name" value="IL8"/>
    <property type="match status" value="1"/>
</dbReference>
<sequence length="105" mass="11056">MARATSSPHAPLLGAALLLLLLGTSGRQATGAQVMALELRCQCLQTVPGVHPKSIQSVKVLAPGPHCTQPEVIAMLKDGREICLNPESPMVQKIIHKILNSDASS</sequence>
<evidence type="ECO:0000256" key="3">
    <source>
        <dbReference type="ARBA" id="ARBA00022514"/>
    </source>
</evidence>
<reference evidence="10" key="2">
    <citation type="submission" date="2025-09" db="UniProtKB">
        <authorList>
            <consortium name="Ensembl"/>
        </authorList>
    </citation>
    <scope>IDENTIFICATION</scope>
</reference>
<dbReference type="Proteomes" id="UP000694385">
    <property type="component" value="Unassembled WGS sequence"/>
</dbReference>
<evidence type="ECO:0000313" key="10">
    <source>
        <dbReference type="Ensembl" id="ENSJJAP00000017938.1"/>
    </source>
</evidence>
<reference evidence="10" key="1">
    <citation type="submission" date="2025-08" db="UniProtKB">
        <authorList>
            <consortium name="Ensembl"/>
        </authorList>
    </citation>
    <scope>IDENTIFICATION</scope>
</reference>
<gene>
    <name evidence="10" type="primary">LOC123453305</name>
</gene>
<evidence type="ECO:0000256" key="2">
    <source>
        <dbReference type="ARBA" id="ARBA00010665"/>
    </source>
</evidence>
<keyword evidence="7" id="KW-0395">Inflammatory response</keyword>
<dbReference type="GO" id="GO:0008009">
    <property type="term" value="F:chemokine activity"/>
    <property type="evidence" value="ECO:0007669"/>
    <property type="project" value="InterPro"/>
</dbReference>
<dbReference type="PRINTS" id="PR00437">
    <property type="entry name" value="SMALLCYTKCXC"/>
</dbReference>
<evidence type="ECO:0000259" key="9">
    <source>
        <dbReference type="SMART" id="SM00199"/>
    </source>
</evidence>
<dbReference type="OMA" id="PSCANVE"/>
<keyword evidence="6" id="KW-1015">Disulfide bond</keyword>
<evidence type="ECO:0000256" key="6">
    <source>
        <dbReference type="ARBA" id="ARBA00023157"/>
    </source>
</evidence>
<dbReference type="FunFam" id="2.40.50.40:FF:000004">
    <property type="entry name" value="C-X-C motif chemokine"/>
    <property type="match status" value="1"/>
</dbReference>